<dbReference type="EMBL" id="CAKKTJ010000114">
    <property type="protein sequence ID" value="CAH0474754.1"/>
    <property type="molecule type" value="Genomic_DNA"/>
</dbReference>
<organism evidence="1 2">
    <name type="scientific">Peronospora belbahrii</name>
    <dbReference type="NCBI Taxonomy" id="622444"/>
    <lineage>
        <taxon>Eukaryota</taxon>
        <taxon>Sar</taxon>
        <taxon>Stramenopiles</taxon>
        <taxon>Oomycota</taxon>
        <taxon>Peronosporomycetes</taxon>
        <taxon>Peronosporales</taxon>
        <taxon>Peronosporaceae</taxon>
        <taxon>Peronospora</taxon>
    </lineage>
</organism>
<name>A0AAU9KLM3_9STRA</name>
<dbReference type="AlphaFoldDB" id="A0AAU9KLM3"/>
<dbReference type="Proteomes" id="UP001160483">
    <property type="component" value="Unassembled WGS sequence"/>
</dbReference>
<proteinExistence type="predicted"/>
<accession>A0AAU9KLM3</accession>
<sequence length="67" mass="7498">MASSLSQHHVLDTFDVYDTQFNVLPKNWSDMDQEIFESFLLSSSSSTLFLSDSLVSVKSDPLVAVQI</sequence>
<gene>
    <name evidence="1" type="ORF">PBS003_LOCUS1595</name>
</gene>
<comment type="caution">
    <text evidence="1">The sequence shown here is derived from an EMBL/GenBank/DDBJ whole genome shotgun (WGS) entry which is preliminary data.</text>
</comment>
<evidence type="ECO:0000313" key="1">
    <source>
        <dbReference type="EMBL" id="CAH0474754.1"/>
    </source>
</evidence>
<reference evidence="1" key="1">
    <citation type="submission" date="2021-11" db="EMBL/GenBank/DDBJ databases">
        <authorList>
            <person name="Islam A."/>
            <person name="Islam S."/>
            <person name="Flora M.S."/>
            <person name="Rahman M."/>
            <person name="Ziaur R.M."/>
            <person name="Epstein J.H."/>
            <person name="Hassan M."/>
            <person name="Klassen M."/>
            <person name="Woodard K."/>
            <person name="Webb A."/>
            <person name="Webby R.J."/>
            <person name="El Zowalaty M.E."/>
        </authorList>
    </citation>
    <scope>NUCLEOTIDE SEQUENCE</scope>
    <source>
        <strain evidence="1">Pbs3</strain>
    </source>
</reference>
<protein>
    <submittedName>
        <fullName evidence="1">Uncharacterized protein</fullName>
    </submittedName>
</protein>
<evidence type="ECO:0000313" key="2">
    <source>
        <dbReference type="Proteomes" id="UP001160483"/>
    </source>
</evidence>